<dbReference type="SUPFAM" id="SSF52540">
    <property type="entry name" value="P-loop containing nucleoside triphosphate hydrolases"/>
    <property type="match status" value="1"/>
</dbReference>
<evidence type="ECO:0000313" key="7">
    <source>
        <dbReference type="Proteomes" id="UP000288216"/>
    </source>
</evidence>
<dbReference type="InterPro" id="IPR030385">
    <property type="entry name" value="G_IRG_dom"/>
</dbReference>
<feature type="domain" description="IRG-type G" evidence="5">
    <location>
        <begin position="45"/>
        <end position="224"/>
    </location>
</feature>
<dbReference type="GO" id="GO:0005525">
    <property type="term" value="F:GTP binding"/>
    <property type="evidence" value="ECO:0007669"/>
    <property type="project" value="UniProtKB-KW"/>
</dbReference>
<dbReference type="Gene3D" id="3.40.50.300">
    <property type="entry name" value="P-loop containing nucleotide triphosphate hydrolases"/>
    <property type="match status" value="1"/>
</dbReference>
<reference evidence="6 7" key="1">
    <citation type="journal article" date="2018" name="Nat. Ecol. Evol.">
        <title>Shark genomes provide insights into elasmobranch evolution and the origin of vertebrates.</title>
        <authorList>
            <person name="Hara Y"/>
            <person name="Yamaguchi K"/>
            <person name="Onimaru K"/>
            <person name="Kadota M"/>
            <person name="Koyanagi M"/>
            <person name="Keeley SD"/>
            <person name="Tatsumi K"/>
            <person name="Tanaka K"/>
            <person name="Motone F"/>
            <person name="Kageyama Y"/>
            <person name="Nozu R"/>
            <person name="Adachi N"/>
            <person name="Nishimura O"/>
            <person name="Nakagawa R"/>
            <person name="Tanegashima C"/>
            <person name="Kiyatake I"/>
            <person name="Matsumoto R"/>
            <person name="Murakumo K"/>
            <person name="Nishida K"/>
            <person name="Terakita A"/>
            <person name="Kuratani S"/>
            <person name="Sato K"/>
            <person name="Hyodo S Kuraku.S."/>
        </authorList>
    </citation>
    <scope>NUCLEOTIDE SEQUENCE [LARGE SCALE GENOMIC DNA]</scope>
</reference>
<protein>
    <recommendedName>
        <fullName evidence="5">IRG-type G domain-containing protein</fullName>
    </recommendedName>
</protein>
<keyword evidence="3" id="KW-0378">Hydrolase</keyword>
<dbReference type="InterPro" id="IPR007743">
    <property type="entry name" value="Immunity-related_GTPase-like"/>
</dbReference>
<dbReference type="InterPro" id="IPR051515">
    <property type="entry name" value="IRG"/>
</dbReference>
<accession>A0A401NNK3</accession>
<dbReference type="EMBL" id="BFAA01007802">
    <property type="protein sequence ID" value="GCB62488.1"/>
    <property type="molecule type" value="Genomic_DNA"/>
</dbReference>
<dbReference type="GO" id="GO:0016020">
    <property type="term" value="C:membrane"/>
    <property type="evidence" value="ECO:0007669"/>
    <property type="project" value="InterPro"/>
</dbReference>
<evidence type="ECO:0000256" key="1">
    <source>
        <dbReference type="ARBA" id="ARBA00005429"/>
    </source>
</evidence>
<dbReference type="OMA" id="ETHEMKQ"/>
<comment type="caution">
    <text evidence="6">The sequence shown here is derived from an EMBL/GenBank/DDBJ whole genome shotgun (WGS) entry which is preliminary data.</text>
</comment>
<dbReference type="OrthoDB" id="422720at2759"/>
<organism evidence="6 7">
    <name type="scientific">Scyliorhinus torazame</name>
    <name type="common">Cloudy catshark</name>
    <name type="synonym">Catulus torazame</name>
    <dbReference type="NCBI Taxonomy" id="75743"/>
    <lineage>
        <taxon>Eukaryota</taxon>
        <taxon>Metazoa</taxon>
        <taxon>Chordata</taxon>
        <taxon>Craniata</taxon>
        <taxon>Vertebrata</taxon>
        <taxon>Chondrichthyes</taxon>
        <taxon>Elasmobranchii</taxon>
        <taxon>Galeomorphii</taxon>
        <taxon>Galeoidea</taxon>
        <taxon>Carcharhiniformes</taxon>
        <taxon>Scyliorhinidae</taxon>
        <taxon>Scyliorhinus</taxon>
    </lineage>
</organism>
<dbReference type="STRING" id="75743.A0A401NNK3"/>
<gene>
    <name evidence="6" type="ORF">scyTo_0014502</name>
</gene>
<proteinExistence type="inferred from homology"/>
<evidence type="ECO:0000313" key="6">
    <source>
        <dbReference type="EMBL" id="GCB62488.1"/>
    </source>
</evidence>
<dbReference type="AlphaFoldDB" id="A0A401NNK3"/>
<keyword evidence="4" id="KW-0342">GTP-binding</keyword>
<comment type="similarity">
    <text evidence="1">Belongs to the TRAFAC class dynamin-like GTPase superfamily. IRG family.</text>
</comment>
<name>A0A401NNK3_SCYTO</name>
<dbReference type="PROSITE" id="PS51716">
    <property type="entry name" value="G_IRG"/>
    <property type="match status" value="1"/>
</dbReference>
<keyword evidence="7" id="KW-1185">Reference proteome</keyword>
<dbReference type="PANTHER" id="PTHR32341:SF10">
    <property type="entry name" value="INTERFERON-INDUCIBLE GTPASE 5"/>
    <property type="match status" value="1"/>
</dbReference>
<dbReference type="FunFam" id="3.40.50.300:FF:000541">
    <property type="entry name" value="Immunity related GTPase M"/>
    <property type="match status" value="1"/>
</dbReference>
<evidence type="ECO:0000256" key="2">
    <source>
        <dbReference type="ARBA" id="ARBA00022741"/>
    </source>
</evidence>
<dbReference type="Pfam" id="PF05049">
    <property type="entry name" value="IIGP"/>
    <property type="match status" value="1"/>
</dbReference>
<dbReference type="PANTHER" id="PTHR32341">
    <property type="entry name" value="INTERFERON-INDUCIBLE GTPASE"/>
    <property type="match status" value="1"/>
</dbReference>
<dbReference type="GO" id="GO:0016787">
    <property type="term" value="F:hydrolase activity"/>
    <property type="evidence" value="ECO:0007669"/>
    <property type="project" value="UniProtKB-KW"/>
</dbReference>
<dbReference type="InterPro" id="IPR027417">
    <property type="entry name" value="P-loop_NTPase"/>
</dbReference>
<evidence type="ECO:0000256" key="3">
    <source>
        <dbReference type="ARBA" id="ARBA00022801"/>
    </source>
</evidence>
<keyword evidence="2" id="KW-0547">Nucleotide-binding</keyword>
<evidence type="ECO:0000256" key="4">
    <source>
        <dbReference type="ARBA" id="ARBA00023134"/>
    </source>
</evidence>
<dbReference type="Proteomes" id="UP000288216">
    <property type="component" value="Unassembled WGS sequence"/>
</dbReference>
<sequence length="225" mass="26242">MMFFYDIFISFKNCIIYYFRNGEAANPQRARKSSLRKSQPPPLKRYINVAVTGPVDSGKSTLVNAMRGVEDEDEAPVDSLGGSSKALPRSYSYPANPRVLLWDLPGIETHEMKQHAYLEKVDLRSYDFFILTTSSRMEEEVLYLAKEILRMDKSFYFVRTKIDIYMRSTKQPNFTQGDLLREIRKYFSKKLQSIGVNIPRIFLLSALQVDKFDFENFIETFNSQF</sequence>
<evidence type="ECO:0000259" key="5">
    <source>
        <dbReference type="PROSITE" id="PS51716"/>
    </source>
</evidence>